<accession>A0A2D0N634</accession>
<comment type="caution">
    <text evidence="2">The sequence shown here is derived from an EMBL/GenBank/DDBJ whole genome shotgun (WGS) entry which is preliminary data.</text>
</comment>
<evidence type="ECO:0000313" key="2">
    <source>
        <dbReference type="EMBL" id="PHN03907.1"/>
    </source>
</evidence>
<dbReference type="EMBL" id="PDUD01000028">
    <property type="protein sequence ID" value="PHN03907.1"/>
    <property type="molecule type" value="Genomic_DNA"/>
</dbReference>
<sequence length="3372" mass="361608">MNPRSLFQRPAEVIPKRLKRPKEHSPAFSNLQKILRKNKNLQFADPFRFTSSKFALNWSSILKSTFLLMCFLATTGGLQAQVCPGDPVPGSQMDLRGNSEYKVGECPANDVQIVSARLSIPGDACNSCTPGTTVTANLIIRITHNTNSQNRYLGVFADLTENFMGGSSSTCSIVRCSGPLAKQSTFDLDFGTVTFTCGSELVLDNILLVWTAANGACPVTPDNNPNGKYCYDNPAIVITPPLNAVIAADCGTGNTADINLTVTGGSGSFSYLWSNGAMTEDLNDVSLGTYSVTVTDNLKNDANGQPCQVTQSITFNGPCCELMVSCSPKTANISCVNPLPEAADTEAEFEAIFGANAITGYPCGPLSITYSDSGTLDYCANGSQIVRTYTVTDGVTTETCTQTFTVVYTPPTLSSCPGNVVKAGCTTQSELNTAWDNWISSIEGVTASGLCNPVVYVSPPVGDLTKPTLCNLTDNTQTVIISADDGCQVVRCTTSFTLQAYPNDLAVDNCPTPVDLDGCTADAAITTAWNNWITELGNMGATGGCSPQVTFDPPLNTLVQPSQCAATDQVISVTVTATDLCDTDDCTTTFTLRAYPDDLALSTCPVETLDGCSTQAQINSAFADWIADIEAMTITGSCSPQLTYDPPLESLVAPTECMGSEQTVNVKIMDLCDNVSCDATFTLQAPPDDLDLDDCPTAVDLDGCTANAAITSAWNTWYTALSNMDATGGCDPQVTFDPPLNTLVQPTQCADQDQVISVTVTATDLCDEQECTTTFTLRAYSDDLVLDDCPAAVDLDGCTPNIEIADEWDNWISALGSMDATGGCDPQVTFDPPLNTLVQPTQCADQDQVISVTVTATDLCDEQECTTTFTLRAYSDDLVLDDCPTAVDLDGCTADAAITSAWNSWYTALSNMDASGGCDPQVTFDPPLNTLVQPTQCAATDQVISVTVTATDLCDEQECTTSFTLRAYPDDLALSTCPEETLDGCSTQAQINSAFADWIADIEAMTVTGSCSPELTYDPPLESLVAPTECMGSEQTVNVKIMDLCENVSCDATFTLQAPPNDLDLDDCPTAVDLDGCTANAAIASAWNTWYTALSNMDATGGCDPQITFDPPLNTLVQPTQCADQDQVISVTVTATDLCDEQECTTTFTLRAYSDDLLLDDCPAAVDLDGCTPNSEIADEWDDWISALASMDATGGCDPQVTFDPPLNTLVQPTQCADQDQVISVTVTATDLCDEQECTTTFTLRAYSDDLVLDDCPAAVDLDGCTPNIEIADEWDDWISALASMDATGGCDPQVTFDPPLNTLVQPTQCAATDQVISVTVTATDLCDEQECTTTFTLRAYPDDLALSTCPEETLDGCSTQAQINSAFADWIADIEAITVTGSCSPELTYDPPLESLVAPTECMGSEQTVNVKIMDLCENVSCDATFTLQAPPNDLDLDDCPTAVDLDGCTANAAIASAWNTWYTALSNMDASGGCDPQVTFDPPLNTLVQPTQCADQDQVISVTVTATDLCDEQECTTTFTLRAYSDDLVLDDCPSNVNLDGCTPNAEIADEWDDWVSALAGMDATGGCDPQVTFDPPLNTLVQPTQCADQDQVISVTVTATDLCDEQECTTTFTLRAYSDDLVLDDCPAAVDLDGCTPNSEIADEWDDWISALAGMDASGGCDPQVTFDPPLNTLVQPTQCADQDQVISVTVTATDLCDEQECTTTFTLRAYSDDLVLDDCPAAVDLDGCTPNSEIADEWDDWISALAGMDATGGCDPQITFDPPLNSLVQPTQCADQDQVISVTVTATDLCDEQECTTTFTLRAYSDDLVLDDCPAAVDLDGCTPNSEIADEWDDWISALAGMDASGGCDPQVTFDPPLNTLVQPTQCADQDQVISVTVTATDLCDEQECTTTFTLRAYSDDLVLDDCPAAVDLDACTIEADITSAWNNWISALSSMDASGGCDPQLTFDPPLNTLVQPEKCVETDQVISVTVTASDLCDEKECTTTFTLRAYANDLQVDCPGDVNLPSCSTEDEISAAYDNWKNTFMVSGGCNTTSNIGQIPDLPDFVCGGEVSLSFTLEATDDCTERSCSASFYVAPAVELSVSCPNDPNLSACATQDEIEAAYQIWKDGFGFQDGCNPISNIDQIPDLPPYVCGAAVNLSFTLEVTDDCRTKSCSATFTVPATTPPSIDEPAKDKVVECDGSGNVEALNAWLADNGGAEASDDCSEVRWENDFDGLSDECGATGSATVTFTAYDNCGLFAQTTATFTIEDTKAPELTGVPEVIPNINCDDPLPPLEVVSATDLCSGDIPVEATVDPYVVDICNGYSITYRWKATDDCGLMTEASRTFQVLPDTKAPVITPLFGDIEDGATMYVQCNNADPDWDPFQIGVDDFDVMDDCSNVSVKFEDVLVEEADCSGYSDFLSKWKCIFTATDDCGNTSTLTFYMVIYDDMPPVFTYFPEDKTIDCDVYPAIEEPIAVDACSGVTLELIENKPEKGGCNYTITRTWIARDGCGRMTSRTQTIYVEDNEAPVILPDHPLIMDLEDGDEVEVDCDMWGTLMTELDEYSIGKIDNCDRTPKVDYMFMTVNNAANCAFAGYTVRTRSMWTVTDECGNSSTFEVIWRLVDNTPPVISGVPADACVTEIPPVPEVTFVDACSYATMSFEESDPIACEDGSGSYILRTWTAEDQCGNVSTASQKLILDDGTGPQINVDYPGFEGVADGGEAIVEAVCTEGYEYALPDLAEFVQTTDNCMAGEVTTTLSLLKEGNCAENGYLYLLELMVEASDLCGNISTYTVSVKVVDNEAPVISGPIEATVNCSDELPDLVAEDACTEIVSLTVEELNEVTEFCGTQSLERLWTATDACGNVSTMVQTLTIVDDEGPELIGLPDDVCDVIPEIPVVTAIDACTGEEAEVSFEEVTEDGPCGDIIRRTWSATDGCGNTSTHTQSIYFNDTEPPVIGFKDPVLRRSAEGRLRLACVDYPEYPAVMPTFGPDALEVSDACTGDVDVSLDIELISLGDCATDGYLSKHLYTWTATDPCGNSAQIALEITFIDNYAPVLVGVPHDLKLDCDDEIPHPATVTAIDDCSEATVSMEESIEYFDGGYAILRTWTSEDACGNSRSETQKIKVYQSEISGTFSSTAKINCGSDGNMLSIAVSGGKEPYTYFWEMVDCDGFITDGQQTKKITYTAGYTTLNFRVRVMDAGGCVAIFETSIECIKEEAPDKVEIINVFGRNLLSGNQDNPTGDKVTLDLTEYRGMNGSFLIVDAANRPVRSFNYQPVPNDPVDFDLEGLAPGVYRLEMRDQPINIFPNPTATNAMIDLSTFSGASGTLIIYDMHGKKAKVMEIDEVTNDLIELKLEQFDAGLYQVSFRSNNGQMVSHKLIIQRP</sequence>
<gene>
    <name evidence="2" type="ORF">CRP01_23840</name>
</gene>
<feature type="domain" description="Secretion system C-terminal sorting" evidence="1">
    <location>
        <begin position="3293"/>
        <end position="3369"/>
    </location>
</feature>
<evidence type="ECO:0000313" key="3">
    <source>
        <dbReference type="Proteomes" id="UP000223913"/>
    </source>
</evidence>
<reference evidence="2 3" key="1">
    <citation type="submission" date="2017-10" db="EMBL/GenBank/DDBJ databases">
        <title>The draft genome sequence of Lewinella nigricans NBRC 102662.</title>
        <authorList>
            <person name="Wang K."/>
        </authorList>
    </citation>
    <scope>NUCLEOTIDE SEQUENCE [LARGE SCALE GENOMIC DNA]</scope>
    <source>
        <strain evidence="2 3">NBRC 102662</strain>
    </source>
</reference>
<proteinExistence type="predicted"/>
<dbReference type="InterPro" id="IPR026444">
    <property type="entry name" value="Secre_tail"/>
</dbReference>
<organism evidence="2 3">
    <name type="scientific">Flavilitoribacter nigricans (strain ATCC 23147 / DSM 23189 / NBRC 102662 / NCIMB 1420 / SS-2)</name>
    <name type="common">Lewinella nigricans</name>
    <dbReference type="NCBI Taxonomy" id="1122177"/>
    <lineage>
        <taxon>Bacteria</taxon>
        <taxon>Pseudomonadati</taxon>
        <taxon>Bacteroidota</taxon>
        <taxon>Saprospiria</taxon>
        <taxon>Saprospirales</taxon>
        <taxon>Lewinellaceae</taxon>
        <taxon>Flavilitoribacter</taxon>
    </lineage>
</organism>
<dbReference type="Pfam" id="PF13573">
    <property type="entry name" value="SprB"/>
    <property type="match status" value="1"/>
</dbReference>
<evidence type="ECO:0000259" key="1">
    <source>
        <dbReference type="Pfam" id="PF18962"/>
    </source>
</evidence>
<dbReference type="Pfam" id="PF18962">
    <property type="entry name" value="Por_Secre_tail"/>
    <property type="match status" value="1"/>
</dbReference>
<dbReference type="InterPro" id="IPR025667">
    <property type="entry name" value="SprB_repeat"/>
</dbReference>
<name>A0A2D0N634_FLAN2</name>
<protein>
    <recommendedName>
        <fullName evidence="1">Secretion system C-terminal sorting domain-containing protein</fullName>
    </recommendedName>
</protein>
<keyword evidence="3" id="KW-1185">Reference proteome</keyword>
<dbReference type="NCBIfam" id="TIGR04183">
    <property type="entry name" value="Por_Secre_tail"/>
    <property type="match status" value="1"/>
</dbReference>
<dbReference type="Proteomes" id="UP000223913">
    <property type="component" value="Unassembled WGS sequence"/>
</dbReference>
<dbReference type="OrthoDB" id="599464at2"/>